<gene>
    <name evidence="2" type="ORF">HCN51_55595</name>
</gene>
<accession>A0ABX1BLC9</accession>
<proteinExistence type="predicted"/>
<dbReference type="Proteomes" id="UP000696294">
    <property type="component" value="Unassembled WGS sequence"/>
</dbReference>
<keyword evidence="3" id="KW-1185">Reference proteome</keyword>
<name>A0ABX1BLC9_9ACTN</name>
<feature type="compositionally biased region" description="Basic and acidic residues" evidence="1">
    <location>
        <begin position="21"/>
        <end position="34"/>
    </location>
</feature>
<sequence length="74" mass="8353">MKTPGARPASSRMRHRRRPVKVRDQRRADQVREKGTVVHSHLGIHGAYTFAMPDVAPGVIRDLRDPNAAEDDEI</sequence>
<protein>
    <recommendedName>
        <fullName evidence="4">DUF1918 domain-containing protein</fullName>
    </recommendedName>
</protein>
<feature type="compositionally biased region" description="Low complexity" evidence="1">
    <location>
        <begin position="1"/>
        <end position="11"/>
    </location>
</feature>
<organism evidence="2 3">
    <name type="scientific">Nonomuraea composti</name>
    <dbReference type="NCBI Taxonomy" id="2720023"/>
    <lineage>
        <taxon>Bacteria</taxon>
        <taxon>Bacillati</taxon>
        <taxon>Actinomycetota</taxon>
        <taxon>Actinomycetes</taxon>
        <taxon>Streptosporangiales</taxon>
        <taxon>Streptosporangiaceae</taxon>
        <taxon>Nonomuraea</taxon>
    </lineage>
</organism>
<dbReference type="RefSeq" id="WP_168021858.1">
    <property type="nucleotide sequence ID" value="NZ_JAATEP010000096.1"/>
</dbReference>
<dbReference type="EMBL" id="JAATEP010000096">
    <property type="protein sequence ID" value="NJP98550.1"/>
    <property type="molecule type" value="Genomic_DNA"/>
</dbReference>
<evidence type="ECO:0008006" key="4">
    <source>
        <dbReference type="Google" id="ProtNLM"/>
    </source>
</evidence>
<evidence type="ECO:0000256" key="1">
    <source>
        <dbReference type="SAM" id="MobiDB-lite"/>
    </source>
</evidence>
<comment type="caution">
    <text evidence="2">The sequence shown here is derived from an EMBL/GenBank/DDBJ whole genome shotgun (WGS) entry which is preliminary data.</text>
</comment>
<evidence type="ECO:0000313" key="2">
    <source>
        <dbReference type="EMBL" id="NJP98550.1"/>
    </source>
</evidence>
<evidence type="ECO:0000313" key="3">
    <source>
        <dbReference type="Proteomes" id="UP000696294"/>
    </source>
</evidence>
<reference evidence="2 3" key="1">
    <citation type="submission" date="2020-03" db="EMBL/GenBank/DDBJ databases">
        <title>WGS of actinomycetes isolated from Thailand.</title>
        <authorList>
            <person name="Thawai C."/>
        </authorList>
    </citation>
    <scope>NUCLEOTIDE SEQUENCE [LARGE SCALE GENOMIC DNA]</scope>
    <source>
        <strain evidence="2 3">FMUSA5-5</strain>
    </source>
</reference>
<feature type="region of interest" description="Disordered" evidence="1">
    <location>
        <begin position="1"/>
        <end position="34"/>
    </location>
</feature>